<keyword evidence="1" id="KW-0812">Transmembrane</keyword>
<feature type="transmembrane region" description="Helical" evidence="1">
    <location>
        <begin position="121"/>
        <end position="140"/>
    </location>
</feature>
<accession>A0A8W8LFQ7</accession>
<dbReference type="Proteomes" id="UP000005408">
    <property type="component" value="Unassembled WGS sequence"/>
</dbReference>
<dbReference type="PANTHER" id="PTHR11161">
    <property type="entry name" value="O-ACYLTRANSFERASE"/>
    <property type="match status" value="1"/>
</dbReference>
<evidence type="ECO:0000313" key="3">
    <source>
        <dbReference type="Proteomes" id="UP000005408"/>
    </source>
</evidence>
<proteinExistence type="predicted"/>
<feature type="transmembrane region" description="Helical" evidence="1">
    <location>
        <begin position="44"/>
        <end position="63"/>
    </location>
</feature>
<keyword evidence="1" id="KW-0472">Membrane</keyword>
<feature type="transmembrane region" description="Helical" evidence="1">
    <location>
        <begin position="12"/>
        <end position="32"/>
    </location>
</feature>
<dbReference type="AlphaFoldDB" id="A0A8W8LFQ7"/>
<name>A0A8W8LFQ7_MAGGI</name>
<sequence>RGRADYFSYYYIRPYCRMGPYIVGIIVGSFLYKTDCKVKINKYLNLLLWLVFATLAVVVLYGLRDPISFPEDALSRDVSALYNATHKIVWGACVCWVIFACATGNGGFMNTLLSWSPFVPLARLSYCIYLSHAMVIFTYYDSQRSLIYLDDLNIIYVFLATLVLSVMVAFVASLSFEAPMMGLEKVIFKRDRRN</sequence>
<keyword evidence="3" id="KW-1185">Reference proteome</keyword>
<reference evidence="2" key="1">
    <citation type="submission" date="2022-08" db="UniProtKB">
        <authorList>
            <consortium name="EnsemblMetazoa"/>
        </authorList>
    </citation>
    <scope>IDENTIFICATION</scope>
    <source>
        <strain evidence="2">05x7-T-G4-1.051#20</strain>
    </source>
</reference>
<dbReference type="PANTHER" id="PTHR11161:SF0">
    <property type="entry name" value="O-ACYLTRANSFERASE LIKE PROTEIN"/>
    <property type="match status" value="1"/>
</dbReference>
<organism evidence="2 3">
    <name type="scientific">Magallana gigas</name>
    <name type="common">Pacific oyster</name>
    <name type="synonym">Crassostrea gigas</name>
    <dbReference type="NCBI Taxonomy" id="29159"/>
    <lineage>
        <taxon>Eukaryota</taxon>
        <taxon>Metazoa</taxon>
        <taxon>Spiralia</taxon>
        <taxon>Lophotrochozoa</taxon>
        <taxon>Mollusca</taxon>
        <taxon>Bivalvia</taxon>
        <taxon>Autobranchia</taxon>
        <taxon>Pteriomorphia</taxon>
        <taxon>Ostreida</taxon>
        <taxon>Ostreoidea</taxon>
        <taxon>Ostreidae</taxon>
        <taxon>Magallana</taxon>
    </lineage>
</organism>
<feature type="transmembrane region" description="Helical" evidence="1">
    <location>
        <begin position="152"/>
        <end position="176"/>
    </location>
</feature>
<dbReference type="EnsemblMetazoa" id="G27844.2">
    <property type="protein sequence ID" value="G27844.2:cds"/>
    <property type="gene ID" value="G27844"/>
</dbReference>
<evidence type="ECO:0008006" key="4">
    <source>
        <dbReference type="Google" id="ProtNLM"/>
    </source>
</evidence>
<dbReference type="InterPro" id="IPR052728">
    <property type="entry name" value="O2_lipid_transport_reg"/>
</dbReference>
<keyword evidence="1" id="KW-1133">Transmembrane helix</keyword>
<feature type="transmembrane region" description="Helical" evidence="1">
    <location>
        <begin position="88"/>
        <end position="109"/>
    </location>
</feature>
<protein>
    <recommendedName>
        <fullName evidence="4">Nose resistant to fluoxetine protein 6</fullName>
    </recommendedName>
</protein>
<evidence type="ECO:0000256" key="1">
    <source>
        <dbReference type="SAM" id="Phobius"/>
    </source>
</evidence>
<evidence type="ECO:0000313" key="2">
    <source>
        <dbReference type="EnsemblMetazoa" id="G27844.2:cds"/>
    </source>
</evidence>